<dbReference type="SMART" id="SM00729">
    <property type="entry name" value="Elp3"/>
    <property type="match status" value="1"/>
</dbReference>
<evidence type="ECO:0000259" key="3">
    <source>
        <dbReference type="PROSITE" id="PS51918"/>
    </source>
</evidence>
<gene>
    <name evidence="4" type="ORF">GCM10017621_31640</name>
</gene>
<comment type="subcellular location">
    <subcellularLocation>
        <location evidence="2">Cytoplasm</location>
    </subcellularLocation>
</comment>
<protein>
    <recommendedName>
        <fullName evidence="2">Heme chaperone HemW</fullName>
    </recommendedName>
</protein>
<dbReference type="PANTHER" id="PTHR13932:SF5">
    <property type="entry name" value="RADICAL S-ADENOSYL METHIONINE DOMAIN-CONTAINING PROTEIN 1, MITOCHONDRIAL"/>
    <property type="match status" value="1"/>
</dbReference>
<evidence type="ECO:0000313" key="4">
    <source>
        <dbReference type="EMBL" id="GLK53656.1"/>
    </source>
</evidence>
<keyword evidence="2" id="KW-0408">Iron</keyword>
<evidence type="ECO:0000256" key="1">
    <source>
        <dbReference type="ARBA" id="ARBA00006100"/>
    </source>
</evidence>
<dbReference type="SFLD" id="SFLDG01065">
    <property type="entry name" value="anaerobic_coproporphyrinogen-I"/>
    <property type="match status" value="2"/>
</dbReference>
<dbReference type="InterPro" id="IPR058240">
    <property type="entry name" value="rSAM_sf"/>
</dbReference>
<dbReference type="Pfam" id="PF04055">
    <property type="entry name" value="Radical_SAM"/>
    <property type="match status" value="1"/>
</dbReference>
<dbReference type="InterPro" id="IPR006638">
    <property type="entry name" value="Elp3/MiaA/NifB-like_rSAM"/>
</dbReference>
<dbReference type="SUPFAM" id="SSF102114">
    <property type="entry name" value="Radical SAM enzymes"/>
    <property type="match status" value="1"/>
</dbReference>
<keyword evidence="2" id="KW-0479">Metal-binding</keyword>
<feature type="domain" description="Radical SAM core" evidence="3">
    <location>
        <begin position="7"/>
        <end position="239"/>
    </location>
</feature>
<evidence type="ECO:0000256" key="2">
    <source>
        <dbReference type="RuleBase" id="RU364116"/>
    </source>
</evidence>
<dbReference type="InterPro" id="IPR034505">
    <property type="entry name" value="Coproporphyrinogen-III_oxidase"/>
</dbReference>
<dbReference type="NCBIfam" id="TIGR00539">
    <property type="entry name" value="hemN_rel"/>
    <property type="match status" value="1"/>
</dbReference>
<dbReference type="InterPro" id="IPR010723">
    <property type="entry name" value="HemN_C"/>
</dbReference>
<dbReference type="GO" id="GO:0004109">
    <property type="term" value="F:coproporphyrinogen oxidase activity"/>
    <property type="evidence" value="ECO:0007669"/>
    <property type="project" value="InterPro"/>
</dbReference>
<dbReference type="InterPro" id="IPR004559">
    <property type="entry name" value="HemW-like"/>
</dbReference>
<comment type="function">
    <text evidence="2">Probably acts as a heme chaperone, transferring heme to an unknown acceptor. Binds one molecule of heme per monomer, possibly covalently. Binds 1 [4Fe-4S] cluster. The cluster is coordinated with 3 cysteines and an exchangeable S-adenosyl-L-methionine.</text>
</comment>
<keyword evidence="2" id="KW-0349">Heme</keyword>
<accession>A0A9W6INR4</accession>
<dbReference type="GO" id="GO:0051539">
    <property type="term" value="F:4 iron, 4 sulfur cluster binding"/>
    <property type="evidence" value="ECO:0007669"/>
    <property type="project" value="UniProtKB-UniRule"/>
</dbReference>
<dbReference type="RefSeq" id="WP_271187996.1">
    <property type="nucleotide sequence ID" value="NZ_BSFE01000012.1"/>
</dbReference>
<dbReference type="Gene3D" id="3.30.750.200">
    <property type="match status" value="1"/>
</dbReference>
<dbReference type="AlphaFoldDB" id="A0A9W6INR4"/>
<comment type="similarity">
    <text evidence="1">Belongs to the anaerobic coproporphyrinogen-III oxidase family. HemW subfamily.</text>
</comment>
<dbReference type="PROSITE" id="PS51918">
    <property type="entry name" value="RADICAL_SAM"/>
    <property type="match status" value="1"/>
</dbReference>
<dbReference type="Pfam" id="PF06969">
    <property type="entry name" value="HemN_C"/>
    <property type="match status" value="1"/>
</dbReference>
<evidence type="ECO:0000313" key="5">
    <source>
        <dbReference type="Proteomes" id="UP001143486"/>
    </source>
</evidence>
<keyword evidence="2" id="KW-0004">4Fe-4S</keyword>
<reference evidence="4" key="2">
    <citation type="submission" date="2023-01" db="EMBL/GenBank/DDBJ databases">
        <authorList>
            <person name="Sun Q."/>
            <person name="Evtushenko L."/>
        </authorList>
    </citation>
    <scope>NUCLEOTIDE SEQUENCE</scope>
    <source>
        <strain evidence="4">VKM B-1513</strain>
    </source>
</reference>
<dbReference type="GO" id="GO:0006779">
    <property type="term" value="P:porphyrin-containing compound biosynthetic process"/>
    <property type="evidence" value="ECO:0007669"/>
    <property type="project" value="InterPro"/>
</dbReference>
<keyword evidence="2" id="KW-0143">Chaperone</keyword>
<keyword evidence="2" id="KW-0963">Cytoplasm</keyword>
<dbReference type="SFLD" id="SFLDF00288">
    <property type="entry name" value="HemN-like__clustered_with_nucl"/>
    <property type="match status" value="1"/>
</dbReference>
<organism evidence="4 5">
    <name type="scientific">Maricaulis virginensis</name>
    <dbReference type="NCBI Taxonomy" id="144022"/>
    <lineage>
        <taxon>Bacteria</taxon>
        <taxon>Pseudomonadati</taxon>
        <taxon>Pseudomonadota</taxon>
        <taxon>Alphaproteobacteria</taxon>
        <taxon>Maricaulales</taxon>
        <taxon>Maricaulaceae</taxon>
        <taxon>Maricaulis</taxon>
    </lineage>
</organism>
<comment type="caution">
    <text evidence="4">The sequence shown here is derived from an EMBL/GenBank/DDBJ whole genome shotgun (WGS) entry which is preliminary data.</text>
</comment>
<dbReference type="CDD" id="cd01335">
    <property type="entry name" value="Radical_SAM"/>
    <property type="match status" value="1"/>
</dbReference>
<dbReference type="EMBL" id="BSFE01000012">
    <property type="protein sequence ID" value="GLK53656.1"/>
    <property type="molecule type" value="Genomic_DNA"/>
</dbReference>
<sequence length="387" mass="40637">MSDGPASGPGNALGLYVHWPYCARICPYCDFNVYRPKGDDEALLAAMLADMAHWRARTGARPLASLHFGGGTPSLMTPQQLAAVIGEAGRLWGFAGGAEIGLEANPKDIDGFAGMAAAGINRLSLGVQSFDDQALVSLGRDHDASLARRAIDAAQRDFARVSLDMIYARAGQTADDWAAELGEALASGVGHISPYQLTIEPGTAFGKRAGRGEQLDAPPDFAADLYELTESLCAAAGFEGYEISNHARGRADESVHNRLYWEGGDWIGIGPGAHGRIGRASAGGRAATEAARRPADYIRRVTETGTGIASEEALGVADEIAERILMGMRLADGLDIDHLHATTGSGIDPDGLARMMRQGMVDQAGSRIRLTAAGRLLADGVSGELVP</sequence>
<dbReference type="InterPro" id="IPR007197">
    <property type="entry name" value="rSAM"/>
</dbReference>
<name>A0A9W6INR4_9PROT</name>
<dbReference type="SFLD" id="SFLDS00029">
    <property type="entry name" value="Radical_SAM"/>
    <property type="match status" value="2"/>
</dbReference>
<dbReference type="GO" id="GO:0046872">
    <property type="term" value="F:metal ion binding"/>
    <property type="evidence" value="ECO:0007669"/>
    <property type="project" value="UniProtKB-UniRule"/>
</dbReference>
<dbReference type="PANTHER" id="PTHR13932">
    <property type="entry name" value="COPROPORPHYRINIGEN III OXIDASE"/>
    <property type="match status" value="1"/>
</dbReference>
<dbReference type="SFLD" id="SFLDF00562">
    <property type="entry name" value="HemN-like__clustered_with_heat"/>
    <property type="match status" value="1"/>
</dbReference>
<proteinExistence type="inferred from homology"/>
<keyword evidence="2" id="KW-0949">S-adenosyl-L-methionine</keyword>
<reference evidence="4" key="1">
    <citation type="journal article" date="2014" name="Int. J. Syst. Evol. Microbiol.">
        <title>Complete genome sequence of Corynebacterium casei LMG S-19264T (=DSM 44701T), isolated from a smear-ripened cheese.</title>
        <authorList>
            <consortium name="US DOE Joint Genome Institute (JGI-PGF)"/>
            <person name="Walter F."/>
            <person name="Albersmeier A."/>
            <person name="Kalinowski J."/>
            <person name="Ruckert C."/>
        </authorList>
    </citation>
    <scope>NUCLEOTIDE SEQUENCE</scope>
    <source>
        <strain evidence="4">VKM B-1513</strain>
    </source>
</reference>
<dbReference type="GO" id="GO:0005737">
    <property type="term" value="C:cytoplasm"/>
    <property type="evidence" value="ECO:0007669"/>
    <property type="project" value="UniProtKB-SubCell"/>
</dbReference>
<dbReference type="Proteomes" id="UP001143486">
    <property type="component" value="Unassembled WGS sequence"/>
</dbReference>
<keyword evidence="5" id="KW-1185">Reference proteome</keyword>
<keyword evidence="2" id="KW-0411">Iron-sulfur</keyword>